<dbReference type="EMBL" id="MN739115">
    <property type="protein sequence ID" value="QHS89652.1"/>
    <property type="molecule type" value="Genomic_DNA"/>
</dbReference>
<organism evidence="1">
    <name type="scientific">viral metagenome</name>
    <dbReference type="NCBI Taxonomy" id="1070528"/>
    <lineage>
        <taxon>unclassified sequences</taxon>
        <taxon>metagenomes</taxon>
        <taxon>organismal metagenomes</taxon>
    </lineage>
</organism>
<proteinExistence type="predicted"/>
<evidence type="ECO:0000313" key="1">
    <source>
        <dbReference type="EMBL" id="QHS89652.1"/>
    </source>
</evidence>
<reference evidence="1" key="1">
    <citation type="journal article" date="2020" name="Nature">
        <title>Giant virus diversity and host interactions through global metagenomics.</title>
        <authorList>
            <person name="Schulz F."/>
            <person name="Roux S."/>
            <person name="Paez-Espino D."/>
            <person name="Jungbluth S."/>
            <person name="Walsh D.A."/>
            <person name="Denef V.J."/>
            <person name="McMahon K.D."/>
            <person name="Konstantinidis K.T."/>
            <person name="Eloe-Fadrosh E.A."/>
            <person name="Kyrpides N.C."/>
            <person name="Woyke T."/>
        </authorList>
    </citation>
    <scope>NUCLEOTIDE SEQUENCE</scope>
    <source>
        <strain evidence="1">GVMAG-M-3300010160-26</strain>
    </source>
</reference>
<protein>
    <submittedName>
        <fullName evidence="1">Uncharacterized protein</fullName>
    </submittedName>
</protein>
<dbReference type="AlphaFoldDB" id="A0A6C0BCC2"/>
<sequence length="231" mass="26047">MSSLQTTSSESTNTTLTPLDVPMELSTLTLNNTDEEKSEKEILIGCGEAFVPKPVNDKPKFRTFSYGEVAKPEDINTINFNNTPVFMVFNDIHPVATLSGTHNIAMLCNPESDDVVLHKPFVHLVNSSGKSLGIVFVRDYQQNLMVFNTKNMLKCNPEKCKVGNYCYGIDCCSVFHTRWLENFFEKIQDNINNNKIKTYRLTGISECIPTTKTKVGEKQFEREANNNSKGK</sequence>
<accession>A0A6C0BCC2</accession>
<name>A0A6C0BCC2_9ZZZZ</name>